<feature type="compositionally biased region" description="Polar residues" evidence="1">
    <location>
        <begin position="11"/>
        <end position="20"/>
    </location>
</feature>
<comment type="caution">
    <text evidence="3">The sequence shown here is derived from an EMBL/GenBank/DDBJ whole genome shotgun (WGS) entry which is preliminary data.</text>
</comment>
<sequence>MLSQSDKRGNPENQGYGSNGMSPGERLAIVIAALTLLVAMIPLFKCPRFHRWMSLISPFFEKVLGIALPNPASTAVTTPEDPSTIPAPEIPLPRRVFIYNDYSNAHTIGTSSNTFLYSENGVTAEDDRMPQVDGSLVPKRPERAVTYPFP</sequence>
<evidence type="ECO:0000313" key="4">
    <source>
        <dbReference type="Proteomes" id="UP000244722"/>
    </source>
</evidence>
<reference evidence="3 4" key="1">
    <citation type="submission" date="2017-04" db="EMBL/GenBank/DDBJ databases">
        <title>Draft genome sequence of Tuber borchii Vittad., a whitish edible truffle.</title>
        <authorList>
            <consortium name="DOE Joint Genome Institute"/>
            <person name="Murat C."/>
            <person name="Kuo A."/>
            <person name="Barry K.W."/>
            <person name="Clum A."/>
            <person name="Dockter R.B."/>
            <person name="Fauchery L."/>
            <person name="Iotti M."/>
            <person name="Kohler A."/>
            <person name="Labutti K."/>
            <person name="Lindquist E.A."/>
            <person name="Lipzen A."/>
            <person name="Ohm R.A."/>
            <person name="Wang M."/>
            <person name="Grigoriev I.V."/>
            <person name="Zambonelli A."/>
            <person name="Martin F.M."/>
        </authorList>
    </citation>
    <scope>NUCLEOTIDE SEQUENCE [LARGE SCALE GENOMIC DNA]</scope>
    <source>
        <strain evidence="3 4">Tbo3840</strain>
    </source>
</reference>
<protein>
    <submittedName>
        <fullName evidence="3">Uncharacterized protein</fullName>
    </submittedName>
</protein>
<proteinExistence type="predicted"/>
<dbReference type="AlphaFoldDB" id="A0A2T6ZMP2"/>
<keyword evidence="4" id="KW-1185">Reference proteome</keyword>
<feature type="region of interest" description="Disordered" evidence="1">
    <location>
        <begin position="1"/>
        <end position="20"/>
    </location>
</feature>
<gene>
    <name evidence="3" type="ORF">B9Z19DRAFT_1129384</name>
</gene>
<evidence type="ECO:0000256" key="1">
    <source>
        <dbReference type="SAM" id="MobiDB-lite"/>
    </source>
</evidence>
<name>A0A2T6ZMP2_TUBBO</name>
<keyword evidence="2" id="KW-0812">Transmembrane</keyword>
<dbReference type="OrthoDB" id="5495785at2759"/>
<dbReference type="EMBL" id="NESQ01000179">
    <property type="protein sequence ID" value="PUU76684.1"/>
    <property type="molecule type" value="Genomic_DNA"/>
</dbReference>
<feature type="transmembrane region" description="Helical" evidence="2">
    <location>
        <begin position="27"/>
        <end position="44"/>
    </location>
</feature>
<dbReference type="Proteomes" id="UP000244722">
    <property type="component" value="Unassembled WGS sequence"/>
</dbReference>
<evidence type="ECO:0000256" key="2">
    <source>
        <dbReference type="SAM" id="Phobius"/>
    </source>
</evidence>
<accession>A0A2T6ZMP2</accession>
<feature type="compositionally biased region" description="Basic and acidic residues" evidence="1">
    <location>
        <begin position="1"/>
        <end position="10"/>
    </location>
</feature>
<keyword evidence="2" id="KW-1133">Transmembrane helix</keyword>
<keyword evidence="2" id="KW-0472">Membrane</keyword>
<evidence type="ECO:0000313" key="3">
    <source>
        <dbReference type="EMBL" id="PUU76684.1"/>
    </source>
</evidence>
<organism evidence="3 4">
    <name type="scientific">Tuber borchii</name>
    <name type="common">White truffle</name>
    <dbReference type="NCBI Taxonomy" id="42251"/>
    <lineage>
        <taxon>Eukaryota</taxon>
        <taxon>Fungi</taxon>
        <taxon>Dikarya</taxon>
        <taxon>Ascomycota</taxon>
        <taxon>Pezizomycotina</taxon>
        <taxon>Pezizomycetes</taxon>
        <taxon>Pezizales</taxon>
        <taxon>Tuberaceae</taxon>
        <taxon>Tuber</taxon>
    </lineage>
</organism>